<keyword evidence="1" id="KW-1133">Transmembrane helix</keyword>
<sequence length="58" mass="6193">MNQEEVEVARETLVANLFLLGGVALLFIGSSFAAAIAYRAYQKSLTATPQPIEAPPTL</sequence>
<dbReference type="Proteomes" id="UP001357223">
    <property type="component" value="Chromosome"/>
</dbReference>
<proteinExistence type="predicted"/>
<keyword evidence="1" id="KW-0472">Membrane</keyword>
<protein>
    <submittedName>
        <fullName evidence="2">Uncharacterized protein</fullName>
    </submittedName>
</protein>
<evidence type="ECO:0000313" key="2">
    <source>
        <dbReference type="EMBL" id="WVX83739.1"/>
    </source>
</evidence>
<accession>A0ABZ2CIY7</accession>
<dbReference type="RefSeq" id="WP_338452613.1">
    <property type="nucleotide sequence ID" value="NZ_CP137640.1"/>
</dbReference>
<evidence type="ECO:0000313" key="3">
    <source>
        <dbReference type="Proteomes" id="UP001357223"/>
    </source>
</evidence>
<reference evidence="2 3" key="1">
    <citation type="submission" date="2023-10" db="EMBL/GenBank/DDBJ databases">
        <title>Niallia locisalis sp.nov. isolated from a salt pond sample.</title>
        <authorList>
            <person name="Li X.-J."/>
            <person name="Dong L."/>
        </authorList>
    </citation>
    <scope>NUCLEOTIDE SEQUENCE [LARGE SCALE GENOMIC DNA]</scope>
    <source>
        <strain evidence="2 3">DSM 29761</strain>
    </source>
</reference>
<dbReference type="EMBL" id="CP137640">
    <property type="protein sequence ID" value="WVX83739.1"/>
    <property type="molecule type" value="Genomic_DNA"/>
</dbReference>
<keyword evidence="3" id="KW-1185">Reference proteome</keyword>
<feature type="transmembrane region" description="Helical" evidence="1">
    <location>
        <begin position="17"/>
        <end position="38"/>
    </location>
</feature>
<name>A0ABZ2CIY7_9BACI</name>
<keyword evidence="1" id="KW-0812">Transmembrane</keyword>
<evidence type="ECO:0000256" key="1">
    <source>
        <dbReference type="SAM" id="Phobius"/>
    </source>
</evidence>
<gene>
    <name evidence="2" type="ORF">R4Z09_12495</name>
</gene>
<organism evidence="2 3">
    <name type="scientific">Niallia oryzisoli</name>
    <dbReference type="NCBI Taxonomy" id="1737571"/>
    <lineage>
        <taxon>Bacteria</taxon>
        <taxon>Bacillati</taxon>
        <taxon>Bacillota</taxon>
        <taxon>Bacilli</taxon>
        <taxon>Bacillales</taxon>
        <taxon>Bacillaceae</taxon>
        <taxon>Niallia</taxon>
    </lineage>
</organism>